<geneLocation type="plasmid" evidence="1 2">
    <name>p1821L01</name>
</geneLocation>
<gene>
    <name evidence="1" type="ORF">EEL30_00165</name>
</gene>
<dbReference type="Proteomes" id="UP000319432">
    <property type="component" value="Plasmid p1821L01"/>
</dbReference>
<reference evidence="1 2" key="1">
    <citation type="submission" date="2018-11" db="EMBL/GenBank/DDBJ databases">
        <title>Phylogenetic determinants of toxin gene distribution in genomes of Brevibacillus laterosporus.</title>
        <authorList>
            <person name="Glare T.R."/>
            <person name="Durrant A."/>
            <person name="Berry C."/>
            <person name="Palma L."/>
            <person name="Ormskirk M."/>
            <person name="Cox M.O."/>
        </authorList>
    </citation>
    <scope>NUCLEOTIDE SEQUENCE [LARGE SCALE GENOMIC DNA]</scope>
    <source>
        <strain evidence="1 2">1821L</strain>
        <plasmid evidence="1 2">p1821L01</plasmid>
    </source>
</reference>
<name>A0A518V1R3_BRELA</name>
<dbReference type="OrthoDB" id="2476631at2"/>
<evidence type="ECO:0000313" key="2">
    <source>
        <dbReference type="Proteomes" id="UP000319432"/>
    </source>
</evidence>
<organism evidence="1 2">
    <name type="scientific">Brevibacillus laterosporus</name>
    <name type="common">Bacillus laterosporus</name>
    <dbReference type="NCBI Taxonomy" id="1465"/>
    <lineage>
        <taxon>Bacteria</taxon>
        <taxon>Bacillati</taxon>
        <taxon>Bacillota</taxon>
        <taxon>Bacilli</taxon>
        <taxon>Bacillales</taxon>
        <taxon>Paenibacillaceae</taxon>
        <taxon>Brevibacillus</taxon>
    </lineage>
</organism>
<accession>A0A518V1R3</accession>
<evidence type="ECO:0000313" key="1">
    <source>
        <dbReference type="EMBL" id="QDX90936.1"/>
    </source>
</evidence>
<keyword evidence="1" id="KW-0614">Plasmid</keyword>
<keyword evidence="2" id="KW-1185">Reference proteome</keyword>
<dbReference type="EMBL" id="CP033461">
    <property type="protein sequence ID" value="QDX90936.1"/>
    <property type="molecule type" value="Genomic_DNA"/>
</dbReference>
<proteinExistence type="predicted"/>
<protein>
    <submittedName>
        <fullName evidence="1">Uncharacterized protein</fullName>
    </submittedName>
</protein>
<sequence length="194" mass="22064">MKKMFLGITAAALLVGIGSSWTYDKYFSEKESSKHYALSKTYKSTDELVKNSKLIIKGEVSKEFELENVGELLYRVYTVQVDKVYSNDFNTKITQGETIDFYRPVGLRVGKDIAYITDEDKLDIDGGDYLLFLNGGYVESIDKEILVPNTPNQLYKLNDSKGLIGYENYEGVFKSEKGLNEITEEELLKTINNQ</sequence>
<dbReference type="AlphaFoldDB" id="A0A518V1R3"/>